<name>A0A4Z2IWX3_9TELE</name>
<dbReference type="Pfam" id="PF26014">
    <property type="entry name" value="SH3_AEBP2_C"/>
    <property type="match status" value="1"/>
</dbReference>
<accession>A0A4Z2IWX3</accession>
<evidence type="ECO:0000313" key="2">
    <source>
        <dbReference type="EMBL" id="TNN82044.1"/>
    </source>
</evidence>
<evidence type="ECO:0000313" key="3">
    <source>
        <dbReference type="Proteomes" id="UP000314294"/>
    </source>
</evidence>
<reference evidence="2 3" key="1">
    <citation type="submission" date="2019-03" db="EMBL/GenBank/DDBJ databases">
        <title>First draft genome of Liparis tanakae, snailfish: a comprehensive survey of snailfish specific genes.</title>
        <authorList>
            <person name="Kim W."/>
            <person name="Song I."/>
            <person name="Jeong J.-H."/>
            <person name="Kim D."/>
            <person name="Kim S."/>
            <person name="Ryu S."/>
            <person name="Song J.Y."/>
            <person name="Lee S.K."/>
        </authorList>
    </citation>
    <scope>NUCLEOTIDE SEQUENCE [LARGE SCALE GENOMIC DNA]</scope>
    <source>
        <tissue evidence="2">Muscle</tissue>
    </source>
</reference>
<sequence>MTHVVTGGMLGVETECGLQEGGEARPTCKALCLYCTSSLPDVWVNETERSQLKSKVVHLSQLPQDAAMLLDPNIYSASRSTPPSLR</sequence>
<gene>
    <name evidence="2" type="primary">AEBP2_1</name>
    <name evidence="2" type="ORF">EYF80_007690</name>
</gene>
<protein>
    <submittedName>
        <fullName evidence="2">Zinc finger protein AEBP2</fullName>
    </submittedName>
</protein>
<dbReference type="InterPro" id="IPR059034">
    <property type="entry name" value="SH3_AEBP2_C"/>
</dbReference>
<proteinExistence type="predicted"/>
<dbReference type="OrthoDB" id="8956494at2759"/>
<comment type="caution">
    <text evidence="2">The sequence shown here is derived from an EMBL/GenBank/DDBJ whole genome shotgun (WGS) entry which is preliminary data.</text>
</comment>
<dbReference type="AlphaFoldDB" id="A0A4Z2IWX3"/>
<evidence type="ECO:0000259" key="1">
    <source>
        <dbReference type="Pfam" id="PF26014"/>
    </source>
</evidence>
<dbReference type="Proteomes" id="UP000314294">
    <property type="component" value="Unassembled WGS sequence"/>
</dbReference>
<keyword evidence="3" id="KW-1185">Reference proteome</keyword>
<dbReference type="EMBL" id="SRLO01000042">
    <property type="protein sequence ID" value="TNN82044.1"/>
    <property type="molecule type" value="Genomic_DNA"/>
</dbReference>
<organism evidence="2 3">
    <name type="scientific">Liparis tanakae</name>
    <name type="common">Tanaka's snailfish</name>
    <dbReference type="NCBI Taxonomy" id="230148"/>
    <lineage>
        <taxon>Eukaryota</taxon>
        <taxon>Metazoa</taxon>
        <taxon>Chordata</taxon>
        <taxon>Craniata</taxon>
        <taxon>Vertebrata</taxon>
        <taxon>Euteleostomi</taxon>
        <taxon>Actinopterygii</taxon>
        <taxon>Neopterygii</taxon>
        <taxon>Teleostei</taxon>
        <taxon>Neoteleostei</taxon>
        <taxon>Acanthomorphata</taxon>
        <taxon>Eupercaria</taxon>
        <taxon>Perciformes</taxon>
        <taxon>Cottioidei</taxon>
        <taxon>Cottales</taxon>
        <taxon>Liparidae</taxon>
        <taxon>Liparis</taxon>
    </lineage>
</organism>
<feature type="domain" description="AEBP2-like C-terminal SH3" evidence="1">
    <location>
        <begin position="39"/>
        <end position="78"/>
    </location>
</feature>